<dbReference type="RefSeq" id="WP_141886036.1">
    <property type="nucleotide sequence ID" value="NZ_BAAAUY010000022.1"/>
</dbReference>
<dbReference type="InterPro" id="IPR013610">
    <property type="entry name" value="ArdC_N"/>
</dbReference>
<dbReference type="Pfam" id="PF06114">
    <property type="entry name" value="Peptidase_M78"/>
    <property type="match status" value="1"/>
</dbReference>
<protein>
    <submittedName>
        <fullName evidence="4">Uncharacterized protein DUF955</fullName>
    </submittedName>
</protein>
<gene>
    <name evidence="4" type="ORF">FB468_0603</name>
</gene>
<evidence type="ECO:0000313" key="5">
    <source>
        <dbReference type="Proteomes" id="UP000319094"/>
    </source>
</evidence>
<feature type="compositionally biased region" description="Basic and acidic residues" evidence="1">
    <location>
        <begin position="328"/>
        <end position="339"/>
    </location>
</feature>
<keyword evidence="5" id="KW-1185">Reference proteome</keyword>
<evidence type="ECO:0000313" key="4">
    <source>
        <dbReference type="EMBL" id="TQL42601.1"/>
    </source>
</evidence>
<sequence>MAKKWEEVRTAREAKLDGLQERLTGAVETLVSGADWQRAMNFAARFRSRSFNNTLLIWSQHLDAFESGRVQAAEPSYVAGFRQWQTLGRQVDKGQSGYMIYAPVTARFASSSPADAASWQRLEPGEKPRPGEVARSKIVGVKPAYVWDVSQTSGDPIPERPTPVLLEGEAPEGLWDGLATQVEARGFTVLRVPHEGMIHGANGLTDYTANTVAVRENMPPAAQVKTLAHELAHVILHGPNNPDASGHRGIGEVEAESVALTVGAAHGMDTTGYTIPYVSGWASTVKDSSPVEVIQATGERVRKAATEILDHLDTVQIGAGDPPGLVRDVTRREQPKREVPGPLPEPSQSGAGRREPVRGL</sequence>
<feature type="domain" description="N-terminal" evidence="3">
    <location>
        <begin position="36"/>
        <end position="104"/>
    </location>
</feature>
<dbReference type="Pfam" id="PF08401">
    <property type="entry name" value="ArdcN"/>
    <property type="match status" value="1"/>
</dbReference>
<evidence type="ECO:0000256" key="1">
    <source>
        <dbReference type="SAM" id="MobiDB-lite"/>
    </source>
</evidence>
<dbReference type="AlphaFoldDB" id="A0A542Y3F1"/>
<dbReference type="InterPro" id="IPR010359">
    <property type="entry name" value="IrrE_HExxH"/>
</dbReference>
<dbReference type="GO" id="GO:0003697">
    <property type="term" value="F:single-stranded DNA binding"/>
    <property type="evidence" value="ECO:0007669"/>
    <property type="project" value="InterPro"/>
</dbReference>
<evidence type="ECO:0000259" key="3">
    <source>
        <dbReference type="Pfam" id="PF08401"/>
    </source>
</evidence>
<organism evidence="4 5">
    <name type="scientific">Leucobacter komagatae</name>
    <dbReference type="NCBI Taxonomy" id="55969"/>
    <lineage>
        <taxon>Bacteria</taxon>
        <taxon>Bacillati</taxon>
        <taxon>Actinomycetota</taxon>
        <taxon>Actinomycetes</taxon>
        <taxon>Micrococcales</taxon>
        <taxon>Microbacteriaceae</taxon>
        <taxon>Leucobacter</taxon>
    </lineage>
</organism>
<dbReference type="EMBL" id="VFON01000001">
    <property type="protein sequence ID" value="TQL42601.1"/>
    <property type="molecule type" value="Genomic_DNA"/>
</dbReference>
<proteinExistence type="predicted"/>
<feature type="domain" description="IrrE N-terminal-like" evidence="2">
    <location>
        <begin position="205"/>
        <end position="271"/>
    </location>
</feature>
<dbReference type="STRING" id="55969.SD72_05765"/>
<name>A0A542Y3F1_9MICO</name>
<dbReference type="Gene3D" id="1.10.10.2910">
    <property type="match status" value="1"/>
</dbReference>
<accession>A0A542Y3F1</accession>
<feature type="region of interest" description="Disordered" evidence="1">
    <location>
        <begin position="318"/>
        <end position="360"/>
    </location>
</feature>
<reference evidence="4 5" key="1">
    <citation type="submission" date="2019-06" db="EMBL/GenBank/DDBJ databases">
        <title>Sequencing the genomes of 1000 actinobacteria strains.</title>
        <authorList>
            <person name="Klenk H.-P."/>
        </authorList>
    </citation>
    <scope>NUCLEOTIDE SEQUENCE [LARGE SCALE GENOMIC DNA]</scope>
    <source>
        <strain evidence="4 5">DSM 8803</strain>
    </source>
</reference>
<evidence type="ECO:0000259" key="2">
    <source>
        <dbReference type="Pfam" id="PF06114"/>
    </source>
</evidence>
<dbReference type="OrthoDB" id="7605626at2"/>
<dbReference type="Proteomes" id="UP000319094">
    <property type="component" value="Unassembled WGS sequence"/>
</dbReference>
<comment type="caution">
    <text evidence="4">The sequence shown here is derived from an EMBL/GenBank/DDBJ whole genome shotgun (WGS) entry which is preliminary data.</text>
</comment>